<keyword evidence="4" id="KW-0319">Glycerol metabolism</keyword>
<feature type="transmembrane region" description="Helical" evidence="7">
    <location>
        <begin position="371"/>
        <end position="389"/>
    </location>
</feature>
<dbReference type="SUPFAM" id="SSF51695">
    <property type="entry name" value="PLC-like phosphodiesterases"/>
    <property type="match status" value="1"/>
</dbReference>
<comment type="caution">
    <text evidence="10">The sequence shown here is derived from an EMBL/GenBank/DDBJ whole genome shotgun (WGS) entry which is preliminary data.</text>
</comment>
<comment type="catalytic activity">
    <reaction evidence="6">
        <text>a sn-glycero-3-phosphodiester + H2O = an alcohol + sn-glycerol 3-phosphate + H(+)</text>
        <dbReference type="Rhea" id="RHEA:12969"/>
        <dbReference type="ChEBI" id="CHEBI:15377"/>
        <dbReference type="ChEBI" id="CHEBI:15378"/>
        <dbReference type="ChEBI" id="CHEBI:30879"/>
        <dbReference type="ChEBI" id="CHEBI:57597"/>
        <dbReference type="ChEBI" id="CHEBI:83408"/>
        <dbReference type="EC" id="3.1.4.46"/>
    </reaction>
</comment>
<organism evidence="10 11">
    <name type="scientific">Triparma laevis f. longispina</name>
    <dbReference type="NCBI Taxonomy" id="1714387"/>
    <lineage>
        <taxon>Eukaryota</taxon>
        <taxon>Sar</taxon>
        <taxon>Stramenopiles</taxon>
        <taxon>Ochrophyta</taxon>
        <taxon>Bolidophyceae</taxon>
        <taxon>Parmales</taxon>
        <taxon>Triparmaceae</taxon>
        <taxon>Triparma</taxon>
    </lineage>
</organism>
<protein>
    <recommendedName>
        <fullName evidence="2">glycerophosphodiester phosphodiesterase</fullName>
        <ecNumber evidence="2">3.1.4.46</ecNumber>
    </recommendedName>
</protein>
<evidence type="ECO:0000256" key="1">
    <source>
        <dbReference type="ARBA" id="ARBA00007277"/>
    </source>
</evidence>
<name>A0A9W7FAA9_9STRA</name>
<dbReference type="Proteomes" id="UP001165122">
    <property type="component" value="Unassembled WGS sequence"/>
</dbReference>
<evidence type="ECO:0000313" key="11">
    <source>
        <dbReference type="Proteomes" id="UP001165122"/>
    </source>
</evidence>
<gene>
    <name evidence="10" type="ORF">TrLO_g11203</name>
</gene>
<dbReference type="PANTHER" id="PTHR43620:SF7">
    <property type="entry name" value="GLYCEROPHOSPHODIESTER PHOSPHODIESTERASE GDPD5-RELATED"/>
    <property type="match status" value="1"/>
</dbReference>
<dbReference type="InterPro" id="IPR030395">
    <property type="entry name" value="GP_PDE_dom"/>
</dbReference>
<dbReference type="PANTHER" id="PTHR43620">
    <property type="entry name" value="GLYCEROPHOSPHORYL DIESTER PHOSPHODIESTERASE"/>
    <property type="match status" value="1"/>
</dbReference>
<sequence>MPKLLVPLLVAAAASIPTTHARLQFVGHRGGMSGHNTFVPEHSKAAYALGASNGVNLIEPDVISSKDGVLFVMHRNELSRTSDISEKAEFADRKTTKVIDDGDGSGKSTLTGWFSEDFTWEEISTLRLRSTLYDGDGPLDGIYSFLKFEEMMVYVQTLSGMVNADTPFGIYPETKLSNYFSSINLPLEEKFMDAIANAGYCGYEENGTICKAELGDDSLGPILLQSFCPESLQTLRTMTNLPTVCLINGGSAGELKISTDKKTVDPEMVAEIATYSDMLSLPTSFDSNFFAAATKAGKDAGMTIHAWYVDDDPELYTFLTDLGVAATFTNNMAYSHGAADMIDFLQDSGRLGDGDSQEKLSKGKTNFTNSIVLPAALFAVVAMAGVTFWSHRLQNQPGQGKRDFSELGDEIDDEDVRLSWNSYDC</sequence>
<feature type="signal peptide" evidence="8">
    <location>
        <begin position="1"/>
        <end position="21"/>
    </location>
</feature>
<dbReference type="GO" id="GO:0008889">
    <property type="term" value="F:glycerophosphodiester phosphodiesterase activity"/>
    <property type="evidence" value="ECO:0007669"/>
    <property type="project" value="UniProtKB-EC"/>
</dbReference>
<dbReference type="Gene3D" id="3.20.20.190">
    <property type="entry name" value="Phosphatidylinositol (PI) phosphodiesterase"/>
    <property type="match status" value="1"/>
</dbReference>
<dbReference type="OrthoDB" id="1058301at2759"/>
<reference evidence="11" key="1">
    <citation type="journal article" date="2023" name="Commun. Biol.">
        <title>Genome analysis of Parmales, the sister group of diatoms, reveals the evolutionary specialization of diatoms from phago-mixotrophs to photoautotrophs.</title>
        <authorList>
            <person name="Ban H."/>
            <person name="Sato S."/>
            <person name="Yoshikawa S."/>
            <person name="Yamada K."/>
            <person name="Nakamura Y."/>
            <person name="Ichinomiya M."/>
            <person name="Sato N."/>
            <person name="Blanc-Mathieu R."/>
            <person name="Endo H."/>
            <person name="Kuwata A."/>
            <person name="Ogata H."/>
        </authorList>
    </citation>
    <scope>NUCLEOTIDE SEQUENCE [LARGE SCALE GENOMIC DNA]</scope>
    <source>
        <strain evidence="11">NIES 3700</strain>
    </source>
</reference>
<dbReference type="GO" id="GO:0006629">
    <property type="term" value="P:lipid metabolic process"/>
    <property type="evidence" value="ECO:0007669"/>
    <property type="project" value="InterPro"/>
</dbReference>
<dbReference type="PROSITE" id="PS51704">
    <property type="entry name" value="GP_PDE"/>
    <property type="match status" value="1"/>
</dbReference>
<dbReference type="EC" id="3.1.4.46" evidence="2"/>
<keyword evidence="11" id="KW-1185">Reference proteome</keyword>
<evidence type="ECO:0000256" key="5">
    <source>
        <dbReference type="ARBA" id="ARBA00022801"/>
    </source>
</evidence>
<comment type="similarity">
    <text evidence="1">Belongs to the glycerophosphoryl diester phosphodiesterase family.</text>
</comment>
<evidence type="ECO:0000256" key="4">
    <source>
        <dbReference type="ARBA" id="ARBA00022798"/>
    </source>
</evidence>
<evidence type="ECO:0000256" key="7">
    <source>
        <dbReference type="SAM" id="Phobius"/>
    </source>
</evidence>
<evidence type="ECO:0000256" key="3">
    <source>
        <dbReference type="ARBA" id="ARBA00022729"/>
    </source>
</evidence>
<evidence type="ECO:0000256" key="2">
    <source>
        <dbReference type="ARBA" id="ARBA00012247"/>
    </source>
</evidence>
<evidence type="ECO:0000313" key="10">
    <source>
        <dbReference type="EMBL" id="GMI08756.1"/>
    </source>
</evidence>
<evidence type="ECO:0000256" key="6">
    <source>
        <dbReference type="ARBA" id="ARBA00047512"/>
    </source>
</evidence>
<keyword evidence="3 8" id="KW-0732">Signal</keyword>
<keyword evidence="5" id="KW-0378">Hydrolase</keyword>
<dbReference type="EMBL" id="BRXW01000129">
    <property type="protein sequence ID" value="GMI08756.1"/>
    <property type="molecule type" value="Genomic_DNA"/>
</dbReference>
<dbReference type="Pfam" id="PF03009">
    <property type="entry name" value="GDPD"/>
    <property type="match status" value="1"/>
</dbReference>
<dbReference type="InterPro" id="IPR017946">
    <property type="entry name" value="PLC-like_Pdiesterase_TIM-brl"/>
</dbReference>
<evidence type="ECO:0000259" key="9">
    <source>
        <dbReference type="PROSITE" id="PS51704"/>
    </source>
</evidence>
<feature type="domain" description="GP-PDE" evidence="9">
    <location>
        <begin position="24"/>
        <end position="339"/>
    </location>
</feature>
<proteinExistence type="inferred from homology"/>
<dbReference type="AlphaFoldDB" id="A0A9W7FAA9"/>
<keyword evidence="7" id="KW-0472">Membrane</keyword>
<dbReference type="GO" id="GO:0006071">
    <property type="term" value="P:glycerol metabolic process"/>
    <property type="evidence" value="ECO:0007669"/>
    <property type="project" value="UniProtKB-KW"/>
</dbReference>
<evidence type="ECO:0000256" key="8">
    <source>
        <dbReference type="SAM" id="SignalP"/>
    </source>
</evidence>
<feature type="chain" id="PRO_5040883073" description="glycerophosphodiester phosphodiesterase" evidence="8">
    <location>
        <begin position="22"/>
        <end position="425"/>
    </location>
</feature>
<keyword evidence="7" id="KW-1133">Transmembrane helix</keyword>
<keyword evidence="7" id="KW-0812">Transmembrane</keyword>
<accession>A0A9W7FAA9</accession>